<comment type="subcellular location">
    <subcellularLocation>
        <location evidence="1">Host membrane</location>
        <topology evidence="1">Multi-pass membrane protein</topology>
    </subcellularLocation>
</comment>
<dbReference type="InterPro" id="IPR006480">
    <property type="entry name" value="Phage_holin_4_1"/>
</dbReference>
<feature type="transmembrane region" description="Helical" evidence="6">
    <location>
        <begin position="25"/>
        <end position="44"/>
    </location>
</feature>
<dbReference type="GO" id="GO:0033644">
    <property type="term" value="C:host cell membrane"/>
    <property type="evidence" value="ECO:0007669"/>
    <property type="project" value="UniProtKB-SubCell"/>
</dbReference>
<proteinExistence type="predicted"/>
<feature type="region of interest" description="Disordered" evidence="5">
    <location>
        <begin position="161"/>
        <end position="183"/>
    </location>
</feature>
<evidence type="ECO:0000256" key="2">
    <source>
        <dbReference type="ARBA" id="ARBA00022692"/>
    </source>
</evidence>
<evidence type="ECO:0000256" key="3">
    <source>
        <dbReference type="ARBA" id="ARBA00022989"/>
    </source>
</evidence>
<sequence length="183" mass="21266">MNNPFYVSRAIAAVLGLLWVHIEPSINFITVCFFALIIDCYTAWRCNRRIYQRYREEIKRNPKCKMDGKLRSKKMAKMVWTFSVLIMCICLASYLDRNILGYMNTHLANQLTAMYCLVQFVSILENESTCNGAAWARVLQKIVADKTERHFNVKLKELMKDKEEAETSEESAKEESAKEESAK</sequence>
<evidence type="ECO:0000256" key="5">
    <source>
        <dbReference type="SAM" id="MobiDB-lite"/>
    </source>
</evidence>
<evidence type="ECO:0000256" key="4">
    <source>
        <dbReference type="ARBA" id="ARBA00023136"/>
    </source>
</evidence>
<protein>
    <submittedName>
        <fullName evidence="7">Holin</fullName>
    </submittedName>
</protein>
<reference evidence="7" key="1">
    <citation type="journal article" date="2021" name="Proc. Natl. Acad. Sci. U.S.A.">
        <title>A Catalog of Tens of Thousands of Viruses from Human Metagenomes Reveals Hidden Associations with Chronic Diseases.</title>
        <authorList>
            <person name="Tisza M.J."/>
            <person name="Buck C.B."/>
        </authorList>
    </citation>
    <scope>NUCLEOTIDE SEQUENCE</scope>
    <source>
        <strain evidence="7">CtXX925</strain>
    </source>
</reference>
<organism evidence="7">
    <name type="scientific">Siphoviridae sp. ctXX925</name>
    <dbReference type="NCBI Taxonomy" id="2826370"/>
    <lineage>
        <taxon>Viruses</taxon>
        <taxon>Duplodnaviria</taxon>
        <taxon>Heunggongvirae</taxon>
        <taxon>Uroviricota</taxon>
        <taxon>Caudoviricetes</taxon>
    </lineage>
</organism>
<keyword evidence="2 6" id="KW-0812">Transmembrane</keyword>
<feature type="transmembrane region" description="Helical" evidence="6">
    <location>
        <begin position="75"/>
        <end position="95"/>
    </location>
</feature>
<accession>A0A8S5R112</accession>
<name>A0A8S5R112_9CAUD</name>
<dbReference type="Pfam" id="PF05105">
    <property type="entry name" value="Phage_holin_4_1"/>
    <property type="match status" value="1"/>
</dbReference>
<keyword evidence="3 6" id="KW-1133">Transmembrane helix</keyword>
<evidence type="ECO:0000313" key="7">
    <source>
        <dbReference type="EMBL" id="DAE25150.1"/>
    </source>
</evidence>
<keyword evidence="4 6" id="KW-0472">Membrane</keyword>
<evidence type="ECO:0000256" key="6">
    <source>
        <dbReference type="SAM" id="Phobius"/>
    </source>
</evidence>
<evidence type="ECO:0000256" key="1">
    <source>
        <dbReference type="ARBA" id="ARBA00004301"/>
    </source>
</evidence>
<dbReference type="EMBL" id="BK015794">
    <property type="protein sequence ID" value="DAE25150.1"/>
    <property type="molecule type" value="Genomic_DNA"/>
</dbReference>